<feature type="transmembrane region" description="Helical" evidence="1">
    <location>
        <begin position="625"/>
        <end position="647"/>
    </location>
</feature>
<dbReference type="GO" id="GO:0016747">
    <property type="term" value="F:acyltransferase activity, transferring groups other than amino-acyl groups"/>
    <property type="evidence" value="ECO:0007669"/>
    <property type="project" value="InterPro"/>
</dbReference>
<feature type="transmembrane region" description="Helical" evidence="1">
    <location>
        <begin position="213"/>
        <end position="235"/>
    </location>
</feature>
<feature type="transmembrane region" description="Helical" evidence="1">
    <location>
        <begin position="559"/>
        <end position="583"/>
    </location>
</feature>
<dbReference type="AlphaFoldDB" id="A0A5N4ADI3"/>
<reference evidence="3 4" key="1">
    <citation type="journal article" date="2018" name="Elife">
        <title>Firefly genomes illuminate parallel origins of bioluminescence in beetles.</title>
        <authorList>
            <person name="Fallon T.R."/>
            <person name="Lower S.E."/>
            <person name="Chang C.H."/>
            <person name="Bessho-Uehara M."/>
            <person name="Martin G.J."/>
            <person name="Bewick A.J."/>
            <person name="Behringer M."/>
            <person name="Debat H.J."/>
            <person name="Wong I."/>
            <person name="Day J.C."/>
            <person name="Suvorov A."/>
            <person name="Silva C.J."/>
            <person name="Stanger-Hall K.F."/>
            <person name="Hall D.W."/>
            <person name="Schmitz R.J."/>
            <person name="Nelson D.R."/>
            <person name="Lewis S.M."/>
            <person name="Shigenobu S."/>
            <person name="Bybee S.M."/>
            <person name="Larracuente A.M."/>
            <person name="Oba Y."/>
            <person name="Weng J.K."/>
        </authorList>
    </citation>
    <scope>NUCLEOTIDE SEQUENCE [LARGE SCALE GENOMIC DNA]</scope>
    <source>
        <strain evidence="3">1611_PpyrPB1</strain>
        <tissue evidence="3">Whole body</tissue>
    </source>
</reference>
<name>A0A5N4ADI3_PHOPY</name>
<feature type="domain" description="Nose resistant-to-fluoxetine protein N-terminal" evidence="2">
    <location>
        <begin position="66"/>
        <end position="200"/>
    </location>
</feature>
<keyword evidence="1" id="KW-1133">Transmembrane helix</keyword>
<dbReference type="FunCoup" id="A0A5N4ADI3">
    <property type="interactions" value="9"/>
</dbReference>
<keyword evidence="4" id="KW-1185">Reference proteome</keyword>
<feature type="transmembrane region" description="Helical" evidence="1">
    <location>
        <begin position="313"/>
        <end position="336"/>
    </location>
</feature>
<dbReference type="InterPro" id="IPR002656">
    <property type="entry name" value="Acyl_transf_3_dom"/>
</dbReference>
<feature type="transmembrane region" description="Helical" evidence="1">
    <location>
        <begin position="448"/>
        <end position="470"/>
    </location>
</feature>
<feature type="transmembrane region" description="Helical" evidence="1">
    <location>
        <begin position="519"/>
        <end position="539"/>
    </location>
</feature>
<dbReference type="PANTHER" id="PTHR11161:SF0">
    <property type="entry name" value="O-ACYLTRANSFERASE LIKE PROTEIN"/>
    <property type="match status" value="1"/>
</dbReference>
<proteinExistence type="predicted"/>
<comment type="caution">
    <text evidence="3">The sequence shown here is derived from an EMBL/GenBank/DDBJ whole genome shotgun (WGS) entry which is preliminary data.</text>
</comment>
<feature type="transmembrane region" description="Helical" evidence="1">
    <location>
        <begin position="595"/>
        <end position="613"/>
    </location>
</feature>
<feature type="transmembrane region" description="Helical" evidence="1">
    <location>
        <begin position="357"/>
        <end position="375"/>
    </location>
</feature>
<sequence>MEDYQAFNSKNLNYLPTELDMVGEYSAIVLFGLFLCPLMRCQIGPDFGSAHLSRIFSGNLSAIDITGNCVRDLKVSATALEKREPWILKMLDASSKIRSGVLRANLFDLGALDECISINREIGSGRIHGKFCPGLYTKCSQVYAGETEIPANIAATMDNLLSFSEKFALAICIPHTCSAMDIEKLLTNVNATFKEEMCQTKDGQSPLGDGGTVVLLMFGGAISLVVISTAIDVAARHQGKAIRNSVICAFSAIRNGKIIFKMTNNPGDISCLNGIRVLSFLGIVSGHTYLYMIDNPTRNAFNIFEMLSGKFQSVISAATLNVDTFFLLSGAMVSYSAMNDFTKGYRFSVPVFYLRRILRLTPCLIAVGLIYIFLLRHMSHGPMWPLISGADITNCNENWWSTLFYVQNYANPLSMCIVPSWFLAVDMHLYILSPILIVPMAKSPRTSMVLAGLLTLASMGAGFAITWRGQLALASVPYMKYYYYSTHTRASPWFIGFMLGYAISPTGRWSKARLGRTSVILCWTACILTAVCELSWGYLETSENVNVFKNSIENCLRRPAWAVAVAWVIYSCHIGYGGIVNTVLSLPIFKVLSKLTYCGYLLHCIFIITANGNKQTELYASHHEAIYLFCGTWVLTQVAAVFLTFTVESPMLMVEKLYLRKVKSD</sequence>
<dbReference type="Proteomes" id="UP000327044">
    <property type="component" value="Unassembled WGS sequence"/>
</dbReference>
<organism evidence="3 4">
    <name type="scientific">Photinus pyralis</name>
    <name type="common">Common eastern firefly</name>
    <name type="synonym">Lampyris pyralis</name>
    <dbReference type="NCBI Taxonomy" id="7054"/>
    <lineage>
        <taxon>Eukaryota</taxon>
        <taxon>Metazoa</taxon>
        <taxon>Ecdysozoa</taxon>
        <taxon>Arthropoda</taxon>
        <taxon>Hexapoda</taxon>
        <taxon>Insecta</taxon>
        <taxon>Pterygota</taxon>
        <taxon>Neoptera</taxon>
        <taxon>Endopterygota</taxon>
        <taxon>Coleoptera</taxon>
        <taxon>Polyphaga</taxon>
        <taxon>Elateriformia</taxon>
        <taxon>Elateroidea</taxon>
        <taxon>Lampyridae</taxon>
        <taxon>Lampyrinae</taxon>
        <taxon>Photinus</taxon>
    </lineage>
</organism>
<keyword evidence="1" id="KW-0812">Transmembrane</keyword>
<feature type="transmembrane region" description="Helical" evidence="1">
    <location>
        <begin position="421"/>
        <end position="441"/>
    </location>
</feature>
<dbReference type="InterPro" id="IPR052728">
    <property type="entry name" value="O2_lipid_transport_reg"/>
</dbReference>
<dbReference type="Pfam" id="PF01757">
    <property type="entry name" value="Acyl_transf_3"/>
    <property type="match status" value="1"/>
</dbReference>
<dbReference type="Pfam" id="PF20146">
    <property type="entry name" value="NRF"/>
    <property type="match status" value="1"/>
</dbReference>
<evidence type="ECO:0000313" key="4">
    <source>
        <dbReference type="Proteomes" id="UP000327044"/>
    </source>
</evidence>
<evidence type="ECO:0000313" key="3">
    <source>
        <dbReference type="EMBL" id="KAB0795393.1"/>
    </source>
</evidence>
<accession>A0A5N4ADI3</accession>
<evidence type="ECO:0000256" key="1">
    <source>
        <dbReference type="SAM" id="Phobius"/>
    </source>
</evidence>
<keyword evidence="1" id="KW-0472">Membrane</keyword>
<evidence type="ECO:0000259" key="2">
    <source>
        <dbReference type="SMART" id="SM00703"/>
    </source>
</evidence>
<feature type="transmembrane region" description="Helical" evidence="1">
    <location>
        <begin position="271"/>
        <end position="293"/>
    </location>
</feature>
<dbReference type="EMBL" id="VVIM01000008">
    <property type="protein sequence ID" value="KAB0795393.1"/>
    <property type="molecule type" value="Genomic_DNA"/>
</dbReference>
<dbReference type="InParanoid" id="A0A5N4ADI3"/>
<dbReference type="InterPro" id="IPR006621">
    <property type="entry name" value="Nose-resist-to-fluoxetine_N"/>
</dbReference>
<dbReference type="SMART" id="SM00703">
    <property type="entry name" value="NRF"/>
    <property type="match status" value="1"/>
</dbReference>
<protein>
    <recommendedName>
        <fullName evidence="2">Nose resistant-to-fluoxetine protein N-terminal domain-containing protein</fullName>
    </recommendedName>
</protein>
<dbReference type="PANTHER" id="PTHR11161">
    <property type="entry name" value="O-ACYLTRANSFERASE"/>
    <property type="match status" value="1"/>
</dbReference>
<gene>
    <name evidence="3" type="ORF">PPYR_12232</name>
</gene>
<feature type="transmembrane region" description="Helical" evidence="1">
    <location>
        <begin position="490"/>
        <end position="507"/>
    </location>
</feature>